<keyword evidence="1" id="KW-0812">Transmembrane</keyword>
<evidence type="ECO:0000313" key="3">
    <source>
        <dbReference type="Proteomes" id="UP000594638"/>
    </source>
</evidence>
<dbReference type="AlphaFoldDB" id="A0A8S0VFE2"/>
<dbReference type="Gramene" id="OE9A017555T1">
    <property type="protein sequence ID" value="OE9A017555C1"/>
    <property type="gene ID" value="OE9A017555"/>
</dbReference>
<sequence>MLTAIRDLSPPPDFRKTFLNSLMSLILYSPLMSLPEGYREGGQPVFATAVMILQIVSSLGFVPALLLDRLLR</sequence>
<name>A0A8S0VFE2_OLEEU</name>
<comment type="caution">
    <text evidence="2">The sequence shown here is derived from an EMBL/GenBank/DDBJ whole genome shotgun (WGS) entry which is preliminary data.</text>
</comment>
<reference evidence="2 3" key="1">
    <citation type="submission" date="2019-12" db="EMBL/GenBank/DDBJ databases">
        <authorList>
            <person name="Alioto T."/>
            <person name="Alioto T."/>
            <person name="Gomez Garrido J."/>
        </authorList>
    </citation>
    <scope>NUCLEOTIDE SEQUENCE [LARGE SCALE GENOMIC DNA]</scope>
</reference>
<proteinExistence type="predicted"/>
<organism evidence="2 3">
    <name type="scientific">Olea europaea subsp. europaea</name>
    <dbReference type="NCBI Taxonomy" id="158383"/>
    <lineage>
        <taxon>Eukaryota</taxon>
        <taxon>Viridiplantae</taxon>
        <taxon>Streptophyta</taxon>
        <taxon>Embryophyta</taxon>
        <taxon>Tracheophyta</taxon>
        <taxon>Spermatophyta</taxon>
        <taxon>Magnoliopsida</taxon>
        <taxon>eudicotyledons</taxon>
        <taxon>Gunneridae</taxon>
        <taxon>Pentapetalae</taxon>
        <taxon>asterids</taxon>
        <taxon>lamiids</taxon>
        <taxon>Lamiales</taxon>
        <taxon>Oleaceae</taxon>
        <taxon>Oleeae</taxon>
        <taxon>Olea</taxon>
    </lineage>
</organism>
<keyword evidence="3" id="KW-1185">Reference proteome</keyword>
<evidence type="ECO:0000256" key="1">
    <source>
        <dbReference type="SAM" id="Phobius"/>
    </source>
</evidence>
<protein>
    <submittedName>
        <fullName evidence="2">Uncharacterized protein</fullName>
    </submittedName>
</protein>
<evidence type="ECO:0000313" key="2">
    <source>
        <dbReference type="EMBL" id="CAA3028382.1"/>
    </source>
</evidence>
<feature type="transmembrane region" description="Helical" evidence="1">
    <location>
        <begin position="46"/>
        <end position="67"/>
    </location>
</feature>
<dbReference type="Proteomes" id="UP000594638">
    <property type="component" value="Unassembled WGS sequence"/>
</dbReference>
<dbReference type="EMBL" id="CACTIH010009251">
    <property type="protein sequence ID" value="CAA3028382.1"/>
    <property type="molecule type" value="Genomic_DNA"/>
</dbReference>
<keyword evidence="1" id="KW-1133">Transmembrane helix</keyword>
<keyword evidence="1" id="KW-0472">Membrane</keyword>
<gene>
    <name evidence="2" type="ORF">OLEA9_A017555</name>
</gene>
<accession>A0A8S0VFE2</accession>